<keyword evidence="4 7" id="KW-0812">Transmembrane</keyword>
<comment type="subcellular location">
    <subcellularLocation>
        <location evidence="1">Cell membrane</location>
        <topology evidence="1">Single-pass membrane protein</topology>
    </subcellularLocation>
    <subcellularLocation>
        <location evidence="7">Cell membrane</location>
        <topology evidence="7">Single-pass type II membrane protein</topology>
    </subcellularLocation>
</comment>
<evidence type="ECO:0000256" key="1">
    <source>
        <dbReference type="ARBA" id="ARBA00004162"/>
    </source>
</evidence>
<keyword evidence="3" id="KW-1003">Cell membrane</keyword>
<evidence type="ECO:0000256" key="6">
    <source>
        <dbReference type="ARBA" id="ARBA00023136"/>
    </source>
</evidence>
<evidence type="ECO:0000313" key="8">
    <source>
        <dbReference type="EMBL" id="WZC47569.1"/>
    </source>
</evidence>
<gene>
    <name evidence="8" type="ORF">AABB29_11605</name>
</gene>
<evidence type="ECO:0000256" key="2">
    <source>
        <dbReference type="ARBA" id="ARBA00005811"/>
    </source>
</evidence>
<keyword evidence="5" id="KW-1133">Transmembrane helix</keyword>
<sequence length="126" mass="13397">MLSKPRKARNALSMTSLIDVIFLLLLFFMLTSTFTRFAEIPLSSGAAGLNATTPDSPPALVRLTSEGLSVNGIDTAPDGLLAAVDALPQAPNLLIVTLTEDVTSQQLVDLLVQVQPRPDLAIKVLE</sequence>
<dbReference type="InterPro" id="IPR003400">
    <property type="entry name" value="ExbD"/>
</dbReference>
<protein>
    <submittedName>
        <fullName evidence="8">Biopolymer transporter ExbD</fullName>
    </submittedName>
</protein>
<dbReference type="EMBL" id="CP150951">
    <property type="protein sequence ID" value="WZC47569.1"/>
    <property type="molecule type" value="Genomic_DNA"/>
</dbReference>
<evidence type="ECO:0000313" key="9">
    <source>
        <dbReference type="Proteomes" id="UP001440612"/>
    </source>
</evidence>
<proteinExistence type="inferred from homology"/>
<comment type="similarity">
    <text evidence="2 7">Belongs to the ExbD/TolR family.</text>
</comment>
<evidence type="ECO:0000256" key="4">
    <source>
        <dbReference type="ARBA" id="ARBA00022692"/>
    </source>
</evidence>
<evidence type="ECO:0000256" key="3">
    <source>
        <dbReference type="ARBA" id="ARBA00022475"/>
    </source>
</evidence>
<keyword evidence="9" id="KW-1185">Reference proteome</keyword>
<keyword evidence="7" id="KW-0813">Transport</keyword>
<organism evidence="8 9">
    <name type="scientific">Yoonia phaeophyticola</name>
    <dbReference type="NCBI Taxonomy" id="3137369"/>
    <lineage>
        <taxon>Bacteria</taxon>
        <taxon>Pseudomonadati</taxon>
        <taxon>Pseudomonadota</taxon>
        <taxon>Alphaproteobacteria</taxon>
        <taxon>Rhodobacterales</taxon>
        <taxon>Paracoccaceae</taxon>
        <taxon>Yoonia</taxon>
    </lineage>
</organism>
<dbReference type="Proteomes" id="UP001440612">
    <property type="component" value="Chromosome"/>
</dbReference>
<reference evidence="9" key="1">
    <citation type="submission" date="2024-04" db="EMBL/GenBank/DDBJ databases">
        <title>Phylogenomic analyses of a clade within the roseobacter group suggest taxonomic reassignments of species of the genera Aestuariivita, Citreicella, Loktanella, Nautella, Pelagibaca, Ruegeria, Thalassobius, Thiobacimonas and Tropicibacter, and the proposal o.</title>
        <authorList>
            <person name="Jeon C.O."/>
        </authorList>
    </citation>
    <scope>NUCLEOTIDE SEQUENCE [LARGE SCALE GENOMIC DNA]</scope>
    <source>
        <strain evidence="9">BS5-3</strain>
    </source>
</reference>
<keyword evidence="7" id="KW-0653">Protein transport</keyword>
<dbReference type="RefSeq" id="WP_341365689.1">
    <property type="nucleotide sequence ID" value="NZ_CP150951.2"/>
</dbReference>
<accession>A0ABZ2V110</accession>
<evidence type="ECO:0000256" key="7">
    <source>
        <dbReference type="RuleBase" id="RU003879"/>
    </source>
</evidence>
<keyword evidence="6" id="KW-0472">Membrane</keyword>
<dbReference type="Pfam" id="PF02472">
    <property type="entry name" value="ExbD"/>
    <property type="match status" value="1"/>
</dbReference>
<name>A0ABZ2V110_9RHOB</name>
<evidence type="ECO:0000256" key="5">
    <source>
        <dbReference type="ARBA" id="ARBA00022989"/>
    </source>
</evidence>